<dbReference type="Gene3D" id="3.40.1350.10">
    <property type="match status" value="1"/>
</dbReference>
<evidence type="ECO:0000256" key="2">
    <source>
        <dbReference type="ARBA" id="ARBA00012573"/>
    </source>
</evidence>
<dbReference type="WormBase" id="SRAE_1000255200">
    <property type="protein sequence ID" value="SRP09681"/>
    <property type="gene ID" value="WBGene00259167"/>
</dbReference>
<dbReference type="Pfam" id="PF01974">
    <property type="entry name" value="tRNA_int_endo"/>
    <property type="match status" value="1"/>
</dbReference>
<dbReference type="EMBL" id="LN609528">
    <property type="protein sequence ID" value="CEF64297.1"/>
    <property type="molecule type" value="Genomic_DNA"/>
</dbReference>
<dbReference type="GO" id="GO:0003676">
    <property type="term" value="F:nucleic acid binding"/>
    <property type="evidence" value="ECO:0007669"/>
    <property type="project" value="InterPro"/>
</dbReference>
<dbReference type="InterPro" id="IPR011856">
    <property type="entry name" value="tRNA_endonuc-like_dom_sf"/>
</dbReference>
<name>A0A090L3L3_STRRB</name>
<evidence type="ECO:0000256" key="1">
    <source>
        <dbReference type="ARBA" id="ARBA00008078"/>
    </source>
</evidence>
<dbReference type="PANTHER" id="PTHR21227:SF0">
    <property type="entry name" value="TRNA-SPLICING ENDONUCLEASE SUBUNIT SEN2"/>
    <property type="match status" value="1"/>
</dbReference>
<dbReference type="CDD" id="cd22363">
    <property type="entry name" value="tRNA-intron_lyase_C"/>
    <property type="match status" value="1"/>
</dbReference>
<keyword evidence="6" id="KW-1185">Reference proteome</keyword>
<reference evidence="5 6" key="1">
    <citation type="submission" date="2014-09" db="EMBL/GenBank/DDBJ databases">
        <authorList>
            <person name="Martin A.A."/>
        </authorList>
    </citation>
    <scope>NUCLEOTIDE SEQUENCE</scope>
    <source>
        <strain evidence="6">ED321</strain>
        <strain evidence="5">ED321 Heterogonic</strain>
    </source>
</reference>
<proteinExistence type="inferred from homology"/>
<dbReference type="GO" id="GO:0000213">
    <property type="term" value="F:tRNA-intron lyase activity"/>
    <property type="evidence" value="ECO:0007669"/>
    <property type="project" value="UniProtKB-EC"/>
</dbReference>
<evidence type="ECO:0000313" key="8">
    <source>
        <dbReference type="WormBase" id="SRAE_1000255200"/>
    </source>
</evidence>
<evidence type="ECO:0000313" key="6">
    <source>
        <dbReference type="Proteomes" id="UP000035682"/>
    </source>
</evidence>
<protein>
    <recommendedName>
        <fullName evidence="2">tRNA-intron lyase</fullName>
        <ecNumber evidence="2">4.6.1.16</ecNumber>
    </recommendedName>
</protein>
<keyword evidence="5" id="KW-0255">Endonuclease</keyword>
<dbReference type="SUPFAM" id="SSF53032">
    <property type="entry name" value="tRNA-intron endonuclease catalytic domain-like"/>
    <property type="match status" value="1"/>
</dbReference>
<evidence type="ECO:0000313" key="7">
    <source>
        <dbReference type="WBParaSite" id="SRAE_1000255200.1"/>
    </source>
</evidence>
<dbReference type="RefSeq" id="XP_024503498.1">
    <property type="nucleotide sequence ID" value="XM_024649642.1"/>
</dbReference>
<keyword evidence="5" id="KW-0378">Hydrolase</keyword>
<dbReference type="GO" id="GO:0005737">
    <property type="term" value="C:cytoplasm"/>
    <property type="evidence" value="ECO:0007669"/>
    <property type="project" value="TreeGrafter"/>
</dbReference>
<organism evidence="5">
    <name type="scientific">Strongyloides ratti</name>
    <name type="common">Parasitic roundworm</name>
    <dbReference type="NCBI Taxonomy" id="34506"/>
    <lineage>
        <taxon>Eukaryota</taxon>
        <taxon>Metazoa</taxon>
        <taxon>Ecdysozoa</taxon>
        <taxon>Nematoda</taxon>
        <taxon>Chromadorea</taxon>
        <taxon>Rhabditida</taxon>
        <taxon>Tylenchina</taxon>
        <taxon>Panagrolaimomorpha</taxon>
        <taxon>Strongyloidoidea</taxon>
        <taxon>Strongyloididae</taxon>
        <taxon>Strongyloides</taxon>
    </lineage>
</organism>
<dbReference type="GO" id="GO:0000379">
    <property type="term" value="P:tRNA-type intron splice site recognition and cleavage"/>
    <property type="evidence" value="ECO:0007669"/>
    <property type="project" value="TreeGrafter"/>
</dbReference>
<dbReference type="InterPro" id="IPR006676">
    <property type="entry name" value="tRNA_splic"/>
</dbReference>
<gene>
    <name evidence="5 7 8" type="ORF">SRAE_1000255200</name>
</gene>
<dbReference type="WBParaSite" id="SRAE_1000255200.1">
    <property type="protein sequence ID" value="SRAE_1000255200.1"/>
    <property type="gene ID" value="WBGene00259167"/>
</dbReference>
<evidence type="ECO:0000313" key="5">
    <source>
        <dbReference type="EMBL" id="CEF64297.1"/>
    </source>
</evidence>
<dbReference type="PANTHER" id="PTHR21227">
    <property type="entry name" value="TRNA-SPLICING ENDONUCLEASE SUBUNIT SEN2"/>
    <property type="match status" value="1"/>
</dbReference>
<dbReference type="GO" id="GO:0000214">
    <property type="term" value="C:tRNA-intron endonuclease complex"/>
    <property type="evidence" value="ECO:0007669"/>
    <property type="project" value="TreeGrafter"/>
</dbReference>
<comment type="similarity">
    <text evidence="1">Belongs to the tRNA-intron endonuclease family.</text>
</comment>
<evidence type="ECO:0000259" key="4">
    <source>
        <dbReference type="Pfam" id="PF01974"/>
    </source>
</evidence>
<keyword evidence="5" id="KW-0540">Nuclease</keyword>
<comment type="catalytic activity">
    <reaction evidence="3">
        <text>pretRNA = a 3'-half-tRNA molecule with a 5'-OH end + a 5'-half-tRNA molecule with a 2',3'-cyclic phosphate end + an intron with a 2',3'-cyclic phosphate and a 5'-hydroxyl terminus.</text>
        <dbReference type="EC" id="4.6.1.16"/>
    </reaction>
</comment>
<reference evidence="7" key="2">
    <citation type="submission" date="2020-12" db="UniProtKB">
        <authorList>
            <consortium name="WormBaseParasite"/>
        </authorList>
    </citation>
    <scope>IDENTIFICATION</scope>
</reference>
<accession>A0A090L3L3</accession>
<dbReference type="OrthoDB" id="5856543at2759"/>
<evidence type="ECO:0000256" key="3">
    <source>
        <dbReference type="ARBA" id="ARBA00034031"/>
    </source>
</evidence>
<dbReference type="InterPro" id="IPR036167">
    <property type="entry name" value="tRNA_intron_Endo_cat-like_sf"/>
</dbReference>
<sequence length="224" mass="26308">MSNKKQTFNPKFKQWKFRPTMLCYGYLSENGIIITDNSIIDHLTFNGSYGKVIGQRMNFQTLSCFSDGESLIGYNRIAFYLAECLELLTIYSLQNEKLTTDEFWSLCINWDKNFLIDYAVYKFFKEKYWVIRTGLNFGCKYILYKNSPEICHGNAAVYIMPKSTFEKSDFETNASRAQQRLLSNVKKDLIYCYITFLKNDFNINDKECLKFIKVTMKGIKARNS</sequence>
<dbReference type="EC" id="4.6.1.16" evidence="2"/>
<dbReference type="AlphaFoldDB" id="A0A090L3L3"/>
<dbReference type="CTD" id="36376662"/>
<dbReference type="STRING" id="34506.A0A090L3L3"/>
<dbReference type="GeneID" id="36376662"/>
<dbReference type="InterPro" id="IPR006677">
    <property type="entry name" value="tRNA_intron_Endonuc_cat-like"/>
</dbReference>
<feature type="domain" description="tRNA intron endonuclease catalytic" evidence="4">
    <location>
        <begin position="114"/>
        <end position="194"/>
    </location>
</feature>
<dbReference type="Proteomes" id="UP000035682">
    <property type="component" value="Unplaced"/>
</dbReference>